<comment type="caution">
    <text evidence="5">The sequence shown here is derived from an EMBL/GenBank/DDBJ whole genome shotgun (WGS) entry which is preliminary data.</text>
</comment>
<evidence type="ECO:0000256" key="4">
    <source>
        <dbReference type="SAM" id="MobiDB-lite"/>
    </source>
</evidence>
<reference evidence="5" key="1">
    <citation type="submission" date="2021-09" db="EMBL/GenBank/DDBJ databases">
        <authorList>
            <consortium name="AG Swart"/>
            <person name="Singh M."/>
            <person name="Singh A."/>
            <person name="Seah K."/>
            <person name="Emmerich C."/>
        </authorList>
    </citation>
    <scope>NUCLEOTIDE SEQUENCE</scope>
    <source>
        <strain evidence="5">ATCC30299</strain>
    </source>
</reference>
<keyword evidence="3" id="KW-0677">Repeat</keyword>
<dbReference type="GO" id="GO:0005096">
    <property type="term" value="F:GTPase activator activity"/>
    <property type="evidence" value="ECO:0007669"/>
    <property type="project" value="UniProtKB-KW"/>
</dbReference>
<gene>
    <name evidence="5" type="ORF">BSTOLATCC_MIC51177</name>
</gene>
<keyword evidence="2" id="KW-0433">Leucine-rich repeat</keyword>
<dbReference type="Gene3D" id="3.80.10.10">
    <property type="entry name" value="Ribonuclease Inhibitor"/>
    <property type="match status" value="1"/>
</dbReference>
<dbReference type="GO" id="GO:0031267">
    <property type="term" value="F:small GTPase binding"/>
    <property type="evidence" value="ECO:0007669"/>
    <property type="project" value="TreeGrafter"/>
</dbReference>
<accession>A0AAU9JZQ0</accession>
<sequence length="371" mass="41033">MGGLFSHQEDESLRVFKVHETGKRIDSYEEIKSVYTELLEHKDIVTEITLSQNSYGVEACNAISEAIQQCVNLQVANLSDLFVGRQREEVTVSMRALGTALLNCKSLEVLDVSDNAFGPDGVRAFSELLEKAASLKELHVNNDGLGPESAAIIAESLRRCENLKLEVFSAGRDRLENPGISVLAEAFSAMGSLRKISVPQNGIKAAGMVALFGALSNNPNMQVIEINDNNLKDEAAYTALAQCLESLNYISVLNIGDCLLGDAGARKIITALKSSNPHLRQLYLNYDELENPAIIDELVELLQMRPELELVEIKGNEFPSKAKKRLADFDFEREVSIALKSEGEEEEEEEEEEKEEEELAKGVENIELKED</sequence>
<dbReference type="PANTHER" id="PTHR24113:SF12">
    <property type="entry name" value="RAN GTPASE-ACTIVATING PROTEIN 1"/>
    <property type="match status" value="1"/>
</dbReference>
<feature type="compositionally biased region" description="Acidic residues" evidence="4">
    <location>
        <begin position="343"/>
        <end position="358"/>
    </location>
</feature>
<keyword evidence="6" id="KW-1185">Reference proteome</keyword>
<organism evidence="5 6">
    <name type="scientific">Blepharisma stoltei</name>
    <dbReference type="NCBI Taxonomy" id="1481888"/>
    <lineage>
        <taxon>Eukaryota</taxon>
        <taxon>Sar</taxon>
        <taxon>Alveolata</taxon>
        <taxon>Ciliophora</taxon>
        <taxon>Postciliodesmatophora</taxon>
        <taxon>Heterotrichea</taxon>
        <taxon>Heterotrichida</taxon>
        <taxon>Blepharismidae</taxon>
        <taxon>Blepharisma</taxon>
    </lineage>
</organism>
<evidence type="ECO:0000313" key="5">
    <source>
        <dbReference type="EMBL" id="CAG9330595.1"/>
    </source>
</evidence>
<dbReference type="Pfam" id="PF13516">
    <property type="entry name" value="LRR_6"/>
    <property type="match status" value="1"/>
</dbReference>
<dbReference type="SUPFAM" id="SSF52047">
    <property type="entry name" value="RNI-like"/>
    <property type="match status" value="1"/>
</dbReference>
<evidence type="ECO:0000256" key="2">
    <source>
        <dbReference type="ARBA" id="ARBA00022614"/>
    </source>
</evidence>
<feature type="compositionally biased region" description="Basic and acidic residues" evidence="4">
    <location>
        <begin position="359"/>
        <end position="371"/>
    </location>
</feature>
<proteinExistence type="predicted"/>
<name>A0AAU9JZQ0_9CILI</name>
<dbReference type="PANTHER" id="PTHR24113">
    <property type="entry name" value="RAN GTPASE-ACTIVATING PROTEIN 1"/>
    <property type="match status" value="1"/>
</dbReference>
<dbReference type="GO" id="GO:0005829">
    <property type="term" value="C:cytosol"/>
    <property type="evidence" value="ECO:0007669"/>
    <property type="project" value="TreeGrafter"/>
</dbReference>
<evidence type="ECO:0000256" key="1">
    <source>
        <dbReference type="ARBA" id="ARBA00022468"/>
    </source>
</evidence>
<dbReference type="AlphaFoldDB" id="A0AAU9JZQ0"/>
<evidence type="ECO:0000256" key="3">
    <source>
        <dbReference type="ARBA" id="ARBA00022737"/>
    </source>
</evidence>
<dbReference type="GO" id="GO:0006913">
    <property type="term" value="P:nucleocytoplasmic transport"/>
    <property type="evidence" value="ECO:0007669"/>
    <property type="project" value="TreeGrafter"/>
</dbReference>
<dbReference type="GO" id="GO:0048471">
    <property type="term" value="C:perinuclear region of cytoplasm"/>
    <property type="evidence" value="ECO:0007669"/>
    <property type="project" value="TreeGrafter"/>
</dbReference>
<dbReference type="EMBL" id="CAJZBQ010000051">
    <property type="protein sequence ID" value="CAG9330595.1"/>
    <property type="molecule type" value="Genomic_DNA"/>
</dbReference>
<dbReference type="InterPro" id="IPR027038">
    <property type="entry name" value="RanGap"/>
</dbReference>
<dbReference type="InterPro" id="IPR001611">
    <property type="entry name" value="Leu-rich_rpt"/>
</dbReference>
<dbReference type="Proteomes" id="UP001162131">
    <property type="component" value="Unassembled WGS sequence"/>
</dbReference>
<dbReference type="InterPro" id="IPR032675">
    <property type="entry name" value="LRR_dom_sf"/>
</dbReference>
<evidence type="ECO:0000313" key="6">
    <source>
        <dbReference type="Proteomes" id="UP001162131"/>
    </source>
</evidence>
<feature type="region of interest" description="Disordered" evidence="4">
    <location>
        <begin position="338"/>
        <end position="371"/>
    </location>
</feature>
<dbReference type="GO" id="GO:0005634">
    <property type="term" value="C:nucleus"/>
    <property type="evidence" value="ECO:0007669"/>
    <property type="project" value="TreeGrafter"/>
</dbReference>
<dbReference type="SMART" id="SM00368">
    <property type="entry name" value="LRR_RI"/>
    <property type="match status" value="7"/>
</dbReference>
<protein>
    <submittedName>
        <fullName evidence="5">Uncharacterized protein</fullName>
    </submittedName>
</protein>
<keyword evidence="1" id="KW-0343">GTPase activation</keyword>